<dbReference type="GO" id="GO:1901190">
    <property type="term" value="P:regulation of formation of translation initiation ternary complex"/>
    <property type="evidence" value="ECO:0007669"/>
    <property type="project" value="TreeGrafter"/>
</dbReference>
<protein>
    <recommendedName>
        <fullName evidence="3">K Homology domain-containing protein</fullName>
    </recommendedName>
</protein>
<feature type="compositionally biased region" description="Polar residues" evidence="1">
    <location>
        <begin position="1"/>
        <end position="13"/>
    </location>
</feature>
<sequence length="522" mass="58382">MSVTGIQRSSSTRSVKKLEKPRPLKISGIQTRISSIETSPHLPISSWDDIMQIVDTVSQSIANQNFDGALHYNIVNMNSHLKIHGQQLESVYKDQLDRAFVIFRNGCGKERLNFISRVLLLELIELRANQWYPCDQTQSYYQMKMATPDVEPLPTTPDALSSGVGLINLTATSPTNTTVLNIGEVLKPSGKYPRPTKVPGKNYCKDEVVIRNSDSGKGFKIPLIIRSPLTFNTVRPIYPNYHYVHPNIPQCWIPSKRVNPGAKERLVQITGPSEEKITHARQLIKDTIVRNASPVREIVENERMGGSSSSLNSSASDESNRLPQTGMRPKTLLHSFSTNDANINEYKYTVTVGNNTLKITGDNLELVRSAKLILDEHLVKSDLGESYRLGDEDVFVSPSLSAPRFMNSFDGNGSNSFSTSGESDDITCINAIVSDTPPGTSRAYSRDFILVCANSQFSVQEPPGWDVICRDFPAVVKKVPHLVPFPYHHFKHNDSSIPQNPENYMFDNAWTENQYRKGQLIN</sequence>
<dbReference type="GO" id="GO:0005737">
    <property type="term" value="C:cytoplasm"/>
    <property type="evidence" value="ECO:0007669"/>
    <property type="project" value="TreeGrafter"/>
</dbReference>
<organism evidence="2">
    <name type="scientific">Clastoptera arizonana</name>
    <name type="common">Arizona spittle bug</name>
    <dbReference type="NCBI Taxonomy" id="38151"/>
    <lineage>
        <taxon>Eukaryota</taxon>
        <taxon>Metazoa</taxon>
        <taxon>Ecdysozoa</taxon>
        <taxon>Arthropoda</taxon>
        <taxon>Hexapoda</taxon>
        <taxon>Insecta</taxon>
        <taxon>Pterygota</taxon>
        <taxon>Neoptera</taxon>
        <taxon>Paraneoptera</taxon>
        <taxon>Hemiptera</taxon>
        <taxon>Auchenorrhyncha</taxon>
        <taxon>Cercopoidea</taxon>
        <taxon>Clastopteridae</taxon>
        <taxon>Clastoptera</taxon>
    </lineage>
</organism>
<dbReference type="PANTHER" id="PTHR20849">
    <property type="entry name" value="EUKARYOTIC TRANSLATION INITIATION FACTOR 4E-BINDING PROTEIN MEXTLI"/>
    <property type="match status" value="1"/>
</dbReference>
<feature type="compositionally biased region" description="Low complexity" evidence="1">
    <location>
        <begin position="307"/>
        <end position="317"/>
    </location>
</feature>
<evidence type="ECO:0000313" key="2">
    <source>
        <dbReference type="EMBL" id="JAS34504.1"/>
    </source>
</evidence>
<dbReference type="AlphaFoldDB" id="A0A1B6E9H1"/>
<dbReference type="GO" id="GO:0008190">
    <property type="term" value="F:eukaryotic initiation factor 4E binding"/>
    <property type="evidence" value="ECO:0007669"/>
    <property type="project" value="InterPro"/>
</dbReference>
<dbReference type="PANTHER" id="PTHR20849:SF2">
    <property type="entry name" value="EUKARYOTIC TRANSLATION INITIATION FACTOR 4E-BINDING PROTEIN MEXTLI"/>
    <property type="match status" value="1"/>
</dbReference>
<dbReference type="GO" id="GO:0045727">
    <property type="term" value="P:positive regulation of translation"/>
    <property type="evidence" value="ECO:0007669"/>
    <property type="project" value="InterPro"/>
</dbReference>
<dbReference type="GO" id="GO:0003743">
    <property type="term" value="F:translation initiation factor activity"/>
    <property type="evidence" value="ECO:0007669"/>
    <property type="project" value="TreeGrafter"/>
</dbReference>
<dbReference type="InterPro" id="IPR040160">
    <property type="entry name" value="Mxt"/>
</dbReference>
<proteinExistence type="predicted"/>
<dbReference type="Gene3D" id="1.25.40.180">
    <property type="match status" value="1"/>
</dbReference>
<evidence type="ECO:0000256" key="1">
    <source>
        <dbReference type="SAM" id="MobiDB-lite"/>
    </source>
</evidence>
<gene>
    <name evidence="2" type="ORF">g.32733</name>
</gene>
<evidence type="ECO:0008006" key="3">
    <source>
        <dbReference type="Google" id="ProtNLM"/>
    </source>
</evidence>
<accession>A0A1B6E9H1</accession>
<feature type="region of interest" description="Disordered" evidence="1">
    <location>
        <begin position="1"/>
        <end position="20"/>
    </location>
</feature>
<name>A0A1B6E9H1_9HEMI</name>
<reference evidence="2" key="1">
    <citation type="submission" date="2015-12" db="EMBL/GenBank/DDBJ databases">
        <title>De novo transcriptome assembly of four potential Pierce s Disease insect vectors from Arizona vineyards.</title>
        <authorList>
            <person name="Tassone E.E."/>
        </authorList>
    </citation>
    <scope>NUCLEOTIDE SEQUENCE</scope>
</reference>
<dbReference type="GO" id="GO:0034518">
    <property type="term" value="C:RNA cap binding complex"/>
    <property type="evidence" value="ECO:0007669"/>
    <property type="project" value="TreeGrafter"/>
</dbReference>
<feature type="region of interest" description="Disordered" evidence="1">
    <location>
        <begin position="300"/>
        <end position="327"/>
    </location>
</feature>
<dbReference type="EMBL" id="GEDC01002794">
    <property type="protein sequence ID" value="JAS34504.1"/>
    <property type="molecule type" value="Transcribed_RNA"/>
</dbReference>